<evidence type="ECO:0000259" key="2">
    <source>
        <dbReference type="Pfam" id="PF04892"/>
    </source>
</evidence>
<organism evidence="3 4">
    <name type="scientific">Saccharobesus litoralis</name>
    <dbReference type="NCBI Taxonomy" id="2172099"/>
    <lineage>
        <taxon>Bacteria</taxon>
        <taxon>Pseudomonadati</taxon>
        <taxon>Pseudomonadota</taxon>
        <taxon>Gammaproteobacteria</taxon>
        <taxon>Alteromonadales</taxon>
        <taxon>Alteromonadaceae</taxon>
        <taxon>Saccharobesus</taxon>
    </lineage>
</organism>
<protein>
    <recommendedName>
        <fullName evidence="2">VanZ-like domain-containing protein</fullName>
    </recommendedName>
</protein>
<feature type="transmembrane region" description="Helical" evidence="1">
    <location>
        <begin position="66"/>
        <end position="87"/>
    </location>
</feature>
<evidence type="ECO:0000256" key="1">
    <source>
        <dbReference type="SAM" id="Phobius"/>
    </source>
</evidence>
<keyword evidence="1" id="KW-0812">Transmembrane</keyword>
<reference evidence="3 4" key="1">
    <citation type="submission" date="2018-01" db="EMBL/GenBank/DDBJ databases">
        <title>Genome sequence of a Cantenovulum-like bacteria.</title>
        <authorList>
            <person name="Tan W.R."/>
            <person name="Lau N.-S."/>
            <person name="Go F."/>
            <person name="Amirul A.-A.A."/>
        </authorList>
    </citation>
    <scope>NUCLEOTIDE SEQUENCE [LARGE SCALE GENOMIC DNA]</scope>
    <source>
        <strain evidence="3 4">CCB-QB4</strain>
    </source>
</reference>
<keyword evidence="1" id="KW-0472">Membrane</keyword>
<feature type="domain" description="VanZ-like" evidence="2">
    <location>
        <begin position="35"/>
        <end position="114"/>
    </location>
</feature>
<dbReference type="NCBIfam" id="NF037970">
    <property type="entry name" value="vanZ_1"/>
    <property type="match status" value="1"/>
</dbReference>
<proteinExistence type="predicted"/>
<dbReference type="KEGG" id="cate:C2869_00335"/>
<keyword evidence="1" id="KW-1133">Transmembrane helix</keyword>
<dbReference type="PANTHER" id="PTHR28008:SF1">
    <property type="entry name" value="DOMAIN PROTEIN, PUTATIVE (AFU_ORTHOLOGUE AFUA_3G10980)-RELATED"/>
    <property type="match status" value="1"/>
</dbReference>
<sequence>MDCSELFVRNPFYLAYLACAIIVFTVLFLRTVPQVANGIPHLDKIAHFGIFFILTFLAYRALKDYFLIACAAIVAYGGLIEIAQSFVPHRSGSWLDFAADVMGVIVFIGALELFKWQKNQRLALLSDKEQ</sequence>
<dbReference type="InterPro" id="IPR006976">
    <property type="entry name" value="VanZ-like"/>
</dbReference>
<dbReference type="EMBL" id="CP026604">
    <property type="protein sequence ID" value="AWB64980.1"/>
    <property type="molecule type" value="Genomic_DNA"/>
</dbReference>
<dbReference type="Pfam" id="PF04892">
    <property type="entry name" value="VanZ"/>
    <property type="match status" value="1"/>
</dbReference>
<dbReference type="AlphaFoldDB" id="A0A2S0VLI9"/>
<dbReference type="PANTHER" id="PTHR28008">
    <property type="entry name" value="DOMAIN PROTEIN, PUTATIVE (AFU_ORTHOLOGUE AFUA_3G10980)-RELATED"/>
    <property type="match status" value="1"/>
</dbReference>
<gene>
    <name evidence="3" type="ORF">C2869_00335</name>
</gene>
<dbReference type="Proteomes" id="UP000244441">
    <property type="component" value="Chromosome"/>
</dbReference>
<keyword evidence="4" id="KW-1185">Reference proteome</keyword>
<name>A0A2S0VLI9_9ALTE</name>
<feature type="transmembrane region" description="Helical" evidence="1">
    <location>
        <begin position="41"/>
        <end position="59"/>
    </location>
</feature>
<accession>A0A2S0VLI9</accession>
<feature type="transmembrane region" description="Helical" evidence="1">
    <location>
        <begin position="93"/>
        <end position="114"/>
    </location>
</feature>
<evidence type="ECO:0000313" key="4">
    <source>
        <dbReference type="Proteomes" id="UP000244441"/>
    </source>
</evidence>
<feature type="transmembrane region" description="Helical" evidence="1">
    <location>
        <begin position="12"/>
        <end position="29"/>
    </location>
</feature>
<evidence type="ECO:0000313" key="3">
    <source>
        <dbReference type="EMBL" id="AWB64980.1"/>
    </source>
</evidence>